<feature type="chain" id="PRO_5009185902" description="Outer membrane lipoprotein BamD-like domain-containing protein" evidence="2">
    <location>
        <begin position="23"/>
        <end position="231"/>
    </location>
</feature>
<protein>
    <recommendedName>
        <fullName evidence="5">Outer membrane lipoprotein BamD-like domain-containing protein</fullName>
    </recommendedName>
</protein>
<dbReference type="InterPro" id="IPR019734">
    <property type="entry name" value="TPR_rpt"/>
</dbReference>
<evidence type="ECO:0000256" key="1">
    <source>
        <dbReference type="PROSITE-ProRule" id="PRU00339"/>
    </source>
</evidence>
<dbReference type="Proteomes" id="UP000095552">
    <property type="component" value="Unassembled WGS sequence"/>
</dbReference>
<accession>A0A1E5T1J7</accession>
<evidence type="ECO:0000313" key="3">
    <source>
        <dbReference type="EMBL" id="OEK05177.1"/>
    </source>
</evidence>
<organism evidence="3 4">
    <name type="scientific">Roseivirga misakiensis</name>
    <dbReference type="NCBI Taxonomy" id="1563681"/>
    <lineage>
        <taxon>Bacteria</taxon>
        <taxon>Pseudomonadati</taxon>
        <taxon>Bacteroidota</taxon>
        <taxon>Cytophagia</taxon>
        <taxon>Cytophagales</taxon>
        <taxon>Roseivirgaceae</taxon>
        <taxon>Roseivirga</taxon>
    </lineage>
</organism>
<feature type="signal peptide" evidence="2">
    <location>
        <begin position="1"/>
        <end position="22"/>
    </location>
</feature>
<sequence length="231" mass="26163">MKKIKFFVLALGLMLTSVSALAQDSTYLSNEYAKALALFERSQKYNDAFLTKHALYEILVLNPNDSSAMRTLSELYYNSQQYTSSALVSLDMLERYPNNEIALEIVALSYENLRLYDKAVEYYEKLWLRTENVNVQYQIAYLQYALKRFTESETNLATIESKIKAEDKISLNKSDGSVQQIPFAAAIANLRGLMAVEQGNNEEAKVQFNKALTLSPEFEAAKNSLEGLNKG</sequence>
<dbReference type="AlphaFoldDB" id="A0A1E5T1J7"/>
<dbReference type="SUPFAM" id="SSF48452">
    <property type="entry name" value="TPR-like"/>
    <property type="match status" value="1"/>
</dbReference>
<evidence type="ECO:0008006" key="5">
    <source>
        <dbReference type="Google" id="ProtNLM"/>
    </source>
</evidence>
<dbReference type="Pfam" id="PF13181">
    <property type="entry name" value="TPR_8"/>
    <property type="match status" value="2"/>
</dbReference>
<dbReference type="EMBL" id="MDGQ01000005">
    <property type="protein sequence ID" value="OEK05177.1"/>
    <property type="molecule type" value="Genomic_DNA"/>
</dbReference>
<dbReference type="Gene3D" id="1.25.40.10">
    <property type="entry name" value="Tetratricopeptide repeat domain"/>
    <property type="match status" value="1"/>
</dbReference>
<dbReference type="InterPro" id="IPR011990">
    <property type="entry name" value="TPR-like_helical_dom_sf"/>
</dbReference>
<dbReference type="SMART" id="SM00028">
    <property type="entry name" value="TPR"/>
    <property type="match status" value="2"/>
</dbReference>
<keyword evidence="1" id="KW-0802">TPR repeat</keyword>
<keyword evidence="4" id="KW-1185">Reference proteome</keyword>
<dbReference type="PROSITE" id="PS50005">
    <property type="entry name" value="TPR"/>
    <property type="match status" value="1"/>
</dbReference>
<reference evidence="3 4" key="1">
    <citation type="submission" date="2016-08" db="EMBL/GenBank/DDBJ databases">
        <title>Draft genome of Fabibacter sp. strain SK-8.</title>
        <authorList>
            <person name="Wong S.-K."/>
            <person name="Hamasaki K."/>
            <person name="Yoshizawa S."/>
        </authorList>
    </citation>
    <scope>NUCLEOTIDE SEQUENCE [LARGE SCALE GENOMIC DNA]</scope>
    <source>
        <strain evidence="3 4">SK-8</strain>
    </source>
</reference>
<evidence type="ECO:0000256" key="2">
    <source>
        <dbReference type="SAM" id="SignalP"/>
    </source>
</evidence>
<dbReference type="OrthoDB" id="978953at2"/>
<dbReference type="RefSeq" id="WP_069836681.1">
    <property type="nucleotide sequence ID" value="NZ_MDGQ01000005.1"/>
</dbReference>
<feature type="repeat" description="TPR" evidence="1">
    <location>
        <begin position="185"/>
        <end position="218"/>
    </location>
</feature>
<dbReference type="STRING" id="1563681.BFP71_17360"/>
<proteinExistence type="predicted"/>
<keyword evidence="2" id="KW-0732">Signal</keyword>
<name>A0A1E5T1J7_9BACT</name>
<evidence type="ECO:0000313" key="4">
    <source>
        <dbReference type="Proteomes" id="UP000095552"/>
    </source>
</evidence>
<gene>
    <name evidence="3" type="ORF">BFP71_17360</name>
</gene>
<comment type="caution">
    <text evidence="3">The sequence shown here is derived from an EMBL/GenBank/DDBJ whole genome shotgun (WGS) entry which is preliminary data.</text>
</comment>